<organism evidence="1 2">
    <name type="scientific">Marinomonas arctica</name>
    <dbReference type="NCBI Taxonomy" id="383750"/>
    <lineage>
        <taxon>Bacteria</taxon>
        <taxon>Pseudomonadati</taxon>
        <taxon>Pseudomonadota</taxon>
        <taxon>Gammaproteobacteria</taxon>
        <taxon>Oceanospirillales</taxon>
        <taxon>Oceanospirillaceae</taxon>
        <taxon>Marinomonas</taxon>
    </lineage>
</organism>
<dbReference type="EMBL" id="CP061081">
    <property type="protein sequence ID" value="QNT07917.1"/>
    <property type="molecule type" value="Genomic_DNA"/>
</dbReference>
<protein>
    <recommendedName>
        <fullName evidence="3">Type II toxin-antitoxin system HicA family toxin</fullName>
    </recommendedName>
</protein>
<dbReference type="KEGG" id="mard:IBG28_10160"/>
<accession>A0A7H1JBQ1</accession>
<sequence length="68" mass="7831">MKYCSNKDTNKLILNLLKRGWGFVKSKKHLKLKTPNGKIVVVSRTPGDRRAYQNFLSDIGRINEKEAL</sequence>
<dbReference type="Proteomes" id="UP000516370">
    <property type="component" value="Chromosome"/>
</dbReference>
<evidence type="ECO:0000313" key="1">
    <source>
        <dbReference type="EMBL" id="QNT07917.1"/>
    </source>
</evidence>
<dbReference type="OrthoDB" id="3621556at2"/>
<name>A0A7H1JBQ1_9GAMM</name>
<evidence type="ECO:0008006" key="3">
    <source>
        <dbReference type="Google" id="ProtNLM"/>
    </source>
</evidence>
<evidence type="ECO:0000313" key="2">
    <source>
        <dbReference type="Proteomes" id="UP000516370"/>
    </source>
</evidence>
<proteinExistence type="predicted"/>
<reference evidence="1 2" key="1">
    <citation type="submission" date="2020-09" db="EMBL/GenBank/DDBJ databases">
        <title>Complete genome sequence of an Arctic sea ice bacterium Marinomonas arctica BSI20414.</title>
        <authorList>
            <person name="Liao L."/>
            <person name="Chen B."/>
        </authorList>
    </citation>
    <scope>NUCLEOTIDE SEQUENCE [LARGE SCALE GENOMIC DNA]</scope>
    <source>
        <strain evidence="1 2">BSI20414</strain>
    </source>
</reference>
<keyword evidence="2" id="KW-1185">Reference proteome</keyword>
<gene>
    <name evidence="1" type="ORF">IBG28_10160</name>
</gene>
<dbReference type="AlphaFoldDB" id="A0A7H1JBQ1"/>
<dbReference type="RefSeq" id="WP_111608247.1">
    <property type="nucleotide sequence ID" value="NZ_BMLJ01000006.1"/>
</dbReference>